<protein>
    <submittedName>
        <fullName evidence="9">Predicted PurR-regulated permease PerM</fullName>
    </submittedName>
</protein>
<proteinExistence type="inferred from homology"/>
<feature type="transmembrane region" description="Helical" evidence="8">
    <location>
        <begin position="329"/>
        <end position="362"/>
    </location>
</feature>
<evidence type="ECO:0000256" key="1">
    <source>
        <dbReference type="ARBA" id="ARBA00004651"/>
    </source>
</evidence>
<evidence type="ECO:0000256" key="6">
    <source>
        <dbReference type="ARBA" id="ARBA00022989"/>
    </source>
</evidence>
<dbReference type="Proteomes" id="UP000243297">
    <property type="component" value="Unassembled WGS sequence"/>
</dbReference>
<dbReference type="STRING" id="118967.SAMN02745191_0010"/>
<evidence type="ECO:0000256" key="8">
    <source>
        <dbReference type="SAM" id="Phobius"/>
    </source>
</evidence>
<sequence length="398" mass="44932">MINQDIKKITQWILLAAVCTLFIFILMKVDTIFAVFTKIRTLLTPLMFGLGFAFIINLFSSHIENLIGKWFKKNKWINKAKRPIAIFITIFLAILIFYFLTISIFPQLIQSVQMFAKQLPSYLKSIEELINQLLTTLKIDYALDFTKSESWTTILPQVTNYLTKVLPDLYKNAMSISMTFLNVFMGFMICFYFLMDKEKFILQAKKIVGALLPIKAANKLLEISSKSNNIFSHYIRGQLTECLLEGIILTIVLTALQFPYALLIGSMLAVLGIIPVLGATFVCIFGFFLILAINPLQAILFVVIYQVVQQLESSLLYPRVVGNSVGLPGVLVLTSVFLCGGLFGLIGVLLGVPLTAVVYTLFREFIYYMLERKNVKVNGNEIVLNDNSNESASNKNKI</sequence>
<feature type="transmembrane region" description="Helical" evidence="8">
    <location>
        <begin position="84"/>
        <end position="105"/>
    </location>
</feature>
<dbReference type="GO" id="GO:0005886">
    <property type="term" value="C:plasma membrane"/>
    <property type="evidence" value="ECO:0007669"/>
    <property type="project" value="UniProtKB-SubCell"/>
</dbReference>
<feature type="transmembrane region" description="Helical" evidence="8">
    <location>
        <begin position="242"/>
        <end position="262"/>
    </location>
</feature>
<keyword evidence="4" id="KW-1003">Cell membrane</keyword>
<feature type="transmembrane region" description="Helical" evidence="8">
    <location>
        <begin position="42"/>
        <end position="63"/>
    </location>
</feature>
<feature type="transmembrane region" description="Helical" evidence="8">
    <location>
        <begin position="12"/>
        <end position="36"/>
    </location>
</feature>
<dbReference type="InterPro" id="IPR002549">
    <property type="entry name" value="AI-2E-like"/>
</dbReference>
<dbReference type="OrthoDB" id="9793390at2"/>
<evidence type="ECO:0000256" key="7">
    <source>
        <dbReference type="ARBA" id="ARBA00023136"/>
    </source>
</evidence>
<evidence type="ECO:0000256" key="3">
    <source>
        <dbReference type="ARBA" id="ARBA00022448"/>
    </source>
</evidence>
<accession>A0A1T4QGW3</accession>
<evidence type="ECO:0000256" key="2">
    <source>
        <dbReference type="ARBA" id="ARBA00009773"/>
    </source>
</evidence>
<dbReference type="PANTHER" id="PTHR21716">
    <property type="entry name" value="TRANSMEMBRANE PROTEIN"/>
    <property type="match status" value="1"/>
</dbReference>
<dbReference type="AlphaFoldDB" id="A0A1T4QGW3"/>
<evidence type="ECO:0000313" key="9">
    <source>
        <dbReference type="EMBL" id="SKA02857.1"/>
    </source>
</evidence>
<evidence type="ECO:0000256" key="4">
    <source>
        <dbReference type="ARBA" id="ARBA00022475"/>
    </source>
</evidence>
<dbReference type="GO" id="GO:0055085">
    <property type="term" value="P:transmembrane transport"/>
    <property type="evidence" value="ECO:0007669"/>
    <property type="project" value="TreeGrafter"/>
</dbReference>
<keyword evidence="7 8" id="KW-0472">Membrane</keyword>
<dbReference type="EMBL" id="FUWY01000010">
    <property type="protein sequence ID" value="SKA02857.1"/>
    <property type="molecule type" value="Genomic_DNA"/>
</dbReference>
<comment type="similarity">
    <text evidence="2">Belongs to the autoinducer-2 exporter (AI-2E) (TC 2.A.86) family.</text>
</comment>
<name>A0A1T4QGW3_9FIRM</name>
<keyword evidence="6 8" id="KW-1133">Transmembrane helix</keyword>
<dbReference type="Pfam" id="PF01594">
    <property type="entry name" value="AI-2E_transport"/>
    <property type="match status" value="1"/>
</dbReference>
<evidence type="ECO:0000313" key="10">
    <source>
        <dbReference type="Proteomes" id="UP000243297"/>
    </source>
</evidence>
<gene>
    <name evidence="9" type="ORF">SAMN02745191_0010</name>
</gene>
<keyword evidence="3" id="KW-0813">Transport</keyword>
<dbReference type="PANTHER" id="PTHR21716:SF53">
    <property type="entry name" value="PERMEASE PERM-RELATED"/>
    <property type="match status" value="1"/>
</dbReference>
<organism evidence="9 10">
    <name type="scientific">Anaerorhabdus furcosa</name>
    <dbReference type="NCBI Taxonomy" id="118967"/>
    <lineage>
        <taxon>Bacteria</taxon>
        <taxon>Bacillati</taxon>
        <taxon>Bacillota</taxon>
        <taxon>Erysipelotrichia</taxon>
        <taxon>Erysipelotrichales</taxon>
        <taxon>Erysipelotrichaceae</taxon>
        <taxon>Anaerorhabdus</taxon>
    </lineage>
</organism>
<comment type="subcellular location">
    <subcellularLocation>
        <location evidence="1">Cell membrane</location>
        <topology evidence="1">Multi-pass membrane protein</topology>
    </subcellularLocation>
</comment>
<dbReference type="RefSeq" id="WP_078712825.1">
    <property type="nucleotide sequence ID" value="NZ_FUWY01000010.1"/>
</dbReference>
<feature type="transmembrane region" description="Helical" evidence="8">
    <location>
        <begin position="173"/>
        <end position="195"/>
    </location>
</feature>
<keyword evidence="10" id="KW-1185">Reference proteome</keyword>
<evidence type="ECO:0000256" key="5">
    <source>
        <dbReference type="ARBA" id="ARBA00022692"/>
    </source>
</evidence>
<feature type="transmembrane region" description="Helical" evidence="8">
    <location>
        <begin position="298"/>
        <end position="317"/>
    </location>
</feature>
<feature type="transmembrane region" description="Helical" evidence="8">
    <location>
        <begin position="268"/>
        <end position="291"/>
    </location>
</feature>
<reference evidence="10" key="1">
    <citation type="submission" date="2017-02" db="EMBL/GenBank/DDBJ databases">
        <authorList>
            <person name="Varghese N."/>
            <person name="Submissions S."/>
        </authorList>
    </citation>
    <scope>NUCLEOTIDE SEQUENCE [LARGE SCALE GENOMIC DNA]</scope>
    <source>
        <strain evidence="10">ATCC 25662</strain>
    </source>
</reference>
<keyword evidence="5 8" id="KW-0812">Transmembrane</keyword>